<dbReference type="InterPro" id="IPR007461">
    <property type="entry name" value="Ysc84_actin-binding"/>
</dbReference>
<name>A0ABT0Z261_9FLAO</name>
<dbReference type="CDD" id="cd11524">
    <property type="entry name" value="SYLF"/>
    <property type="match status" value="1"/>
</dbReference>
<feature type="signal peptide" evidence="1">
    <location>
        <begin position="1"/>
        <end position="23"/>
    </location>
</feature>
<feature type="domain" description="Ysc84 actin-binding" evidence="2">
    <location>
        <begin position="111"/>
        <end position="195"/>
    </location>
</feature>
<evidence type="ECO:0000313" key="3">
    <source>
        <dbReference type="EMBL" id="MCM8569821.1"/>
    </source>
</evidence>
<comment type="caution">
    <text evidence="3">The sequence shown here is derived from an EMBL/GenBank/DDBJ whole genome shotgun (WGS) entry which is preliminary data.</text>
</comment>
<dbReference type="Proteomes" id="UP001155077">
    <property type="component" value="Unassembled WGS sequence"/>
</dbReference>
<evidence type="ECO:0000256" key="1">
    <source>
        <dbReference type="SAM" id="SignalP"/>
    </source>
</evidence>
<sequence length="197" mass="21410">MKPKNGLISLFILMLLFSGGIIAQTDDDDWDEKEENEIIDSDKRDKLISDAESAEKAFKKNNKELASLFDSAYGYAIFPNVGKGAYILGGAAGNGVVYEKGKLIGFAELRQVDIGLQIGGQAFRQVMLFKTKEALDEFKSGDYELSGSVSAVVIEEGEAKSIRFKDGVAVATMPKAGAMVEVSVGGQKFEYADDWKN</sequence>
<evidence type="ECO:0000313" key="4">
    <source>
        <dbReference type="Proteomes" id="UP001155077"/>
    </source>
</evidence>
<organism evidence="3 4">
    <name type="scientific">Gramella jeungdoensis</name>
    <dbReference type="NCBI Taxonomy" id="708091"/>
    <lineage>
        <taxon>Bacteria</taxon>
        <taxon>Pseudomonadati</taxon>
        <taxon>Bacteroidota</taxon>
        <taxon>Flavobacteriia</taxon>
        <taxon>Flavobacteriales</taxon>
        <taxon>Flavobacteriaceae</taxon>
        <taxon>Christiangramia</taxon>
    </lineage>
</organism>
<gene>
    <name evidence="3" type="ORF">NE848_10550</name>
</gene>
<reference evidence="3" key="1">
    <citation type="submission" date="2022-06" db="EMBL/GenBank/DDBJ databases">
        <title>Gramella sediminis sp. nov., isolated from deep-sea sediment of the Indian Ocean.</title>
        <authorList>
            <person name="Yang L."/>
        </authorList>
    </citation>
    <scope>NUCLEOTIDE SEQUENCE</scope>
    <source>
        <strain evidence="3">HMD3159</strain>
    </source>
</reference>
<proteinExistence type="predicted"/>
<dbReference type="Pfam" id="PF04366">
    <property type="entry name" value="Ysc84"/>
    <property type="match status" value="1"/>
</dbReference>
<evidence type="ECO:0000259" key="2">
    <source>
        <dbReference type="Pfam" id="PF04366"/>
    </source>
</evidence>
<keyword evidence="1" id="KW-0732">Signal</keyword>
<accession>A0ABT0Z261</accession>
<protein>
    <submittedName>
        <fullName evidence="3">Lipid-binding SYLF domain-containing protein</fullName>
    </submittedName>
</protein>
<dbReference type="EMBL" id="JAMSCK010000003">
    <property type="protein sequence ID" value="MCM8569821.1"/>
    <property type="molecule type" value="Genomic_DNA"/>
</dbReference>
<feature type="chain" id="PRO_5046546235" evidence="1">
    <location>
        <begin position="24"/>
        <end position="197"/>
    </location>
</feature>
<keyword evidence="4" id="KW-1185">Reference proteome</keyword>
<dbReference type="RefSeq" id="WP_252113277.1">
    <property type="nucleotide sequence ID" value="NZ_JAMSCK010000003.1"/>
</dbReference>